<evidence type="ECO:0000256" key="1">
    <source>
        <dbReference type="ARBA" id="ARBA00022723"/>
    </source>
</evidence>
<evidence type="ECO:0000256" key="2">
    <source>
        <dbReference type="ARBA" id="ARBA00022771"/>
    </source>
</evidence>
<evidence type="ECO:0000256" key="5">
    <source>
        <dbReference type="ARBA" id="ARBA00059057"/>
    </source>
</evidence>
<dbReference type="Proteomes" id="UP000265300">
    <property type="component" value="Unplaced"/>
</dbReference>
<dbReference type="GO" id="GO:0008270">
    <property type="term" value="F:zinc ion binding"/>
    <property type="evidence" value="ECO:0007669"/>
    <property type="project" value="UniProtKB-KW"/>
</dbReference>
<dbReference type="AlphaFoldDB" id="A0A340Y868"/>
<dbReference type="GO" id="GO:0000795">
    <property type="term" value="C:synaptonemal complex"/>
    <property type="evidence" value="ECO:0007669"/>
    <property type="project" value="InterPro"/>
</dbReference>
<dbReference type="GO" id="GO:0007129">
    <property type="term" value="P:homologous chromosome pairing at meiosis"/>
    <property type="evidence" value="ECO:0007669"/>
    <property type="project" value="TreeGrafter"/>
</dbReference>
<dbReference type="InterPro" id="IPR017907">
    <property type="entry name" value="Znf_RING_CS"/>
</dbReference>
<evidence type="ECO:0000256" key="4">
    <source>
        <dbReference type="ARBA" id="ARBA00023254"/>
    </source>
</evidence>
<sequence>MASWVFCNRCFQPPQGTACFSLTNCGHVYCDVCLRKGKRDECLICKVPCRTVLLSKRTDSDIQALFMGIDGLCRKYARDTSQVSEFQEKHRRRLVAFYGEKMSQLEESLRRSALRMGQLQSVRLSQQTAFSTIKNPVSTPSTKTNGPLFLPPDSSASARVESMEVDLTPSQRRKVVASSEDVAPWNPEGLHTRTAPPRLPGTGPGPLQNASSLVVGAPRGRCARSRPRGDHWNPEGRRVRLPTPQILDGSSQARSRKRILSGATAVQEEGGLTVPGSRRHGCQEGCGGRPACLKSSRADEGRVGQRMEGGSEPALDWQLFTSEARCARSQADRQRCPPPSAPQPDAASPQRAPGTQGLPASGDSCTSTEQAPARLDVGSAPARSTCTYPPPRRCMGPVLGKGGCCWGCRASL</sequence>
<dbReference type="PROSITE" id="PS00518">
    <property type="entry name" value="ZF_RING_1"/>
    <property type="match status" value="1"/>
</dbReference>
<dbReference type="KEGG" id="lve:103070421"/>
<evidence type="ECO:0000313" key="13">
    <source>
        <dbReference type="RefSeq" id="XP_007467964.1"/>
    </source>
</evidence>
<keyword evidence="4" id="KW-0469">Meiosis</keyword>
<dbReference type="PANTHER" id="PTHR22663:SF21">
    <property type="entry name" value="E3 SUMO-PROTEIN LIGASE RNF212-RELATED"/>
    <property type="match status" value="1"/>
</dbReference>
<dbReference type="GO" id="GO:0007131">
    <property type="term" value="P:reciprocal meiotic recombination"/>
    <property type="evidence" value="ECO:0007669"/>
    <property type="project" value="InterPro"/>
</dbReference>
<dbReference type="GeneID" id="103070421"/>
<evidence type="ECO:0000256" key="10">
    <source>
        <dbReference type="SAM" id="MobiDB-lite"/>
    </source>
</evidence>
<feature type="compositionally biased region" description="Basic and acidic residues" evidence="10">
    <location>
        <begin position="296"/>
        <end position="305"/>
    </location>
</feature>
<dbReference type="PROSITE" id="PS50089">
    <property type="entry name" value="ZF_RING_2"/>
    <property type="match status" value="1"/>
</dbReference>
<dbReference type="OrthoDB" id="2535391at2759"/>
<dbReference type="InParanoid" id="A0A340Y868"/>
<reference evidence="13" key="1">
    <citation type="submission" date="2025-08" db="UniProtKB">
        <authorList>
            <consortium name="RefSeq"/>
        </authorList>
    </citation>
    <scope>IDENTIFICATION</scope>
</reference>
<keyword evidence="1" id="KW-0479">Metal-binding</keyword>
<keyword evidence="12" id="KW-1185">Reference proteome</keyword>
<feature type="region of interest" description="Disordered" evidence="10">
    <location>
        <begin position="134"/>
        <end position="255"/>
    </location>
</feature>
<feature type="compositionally biased region" description="Polar residues" evidence="10">
    <location>
        <begin position="134"/>
        <end position="145"/>
    </location>
</feature>
<evidence type="ECO:0000313" key="12">
    <source>
        <dbReference type="Proteomes" id="UP000265300"/>
    </source>
</evidence>
<name>A0A340Y868_LIPVE</name>
<proteinExistence type="predicted"/>
<feature type="compositionally biased region" description="Basic and acidic residues" evidence="10">
    <location>
        <begin position="227"/>
        <end position="238"/>
    </location>
</feature>
<dbReference type="InterPro" id="IPR042123">
    <property type="entry name" value="Zip3/RNF212-like"/>
</dbReference>
<keyword evidence="3" id="KW-0862">Zinc</keyword>
<accession>A0A340Y868</accession>
<feature type="domain" description="RING-type" evidence="11">
    <location>
        <begin position="7"/>
        <end position="46"/>
    </location>
</feature>
<gene>
    <name evidence="13" type="primary">LOC103070421</name>
</gene>
<dbReference type="CDD" id="cd16746">
    <property type="entry name" value="RING-HC_RNF212"/>
    <property type="match status" value="1"/>
</dbReference>
<evidence type="ECO:0000256" key="9">
    <source>
        <dbReference type="PROSITE-ProRule" id="PRU00175"/>
    </source>
</evidence>
<dbReference type="PANTHER" id="PTHR22663">
    <property type="entry name" value="RING FINGER PROTEIN NARYA-RELATED"/>
    <property type="match status" value="1"/>
</dbReference>
<evidence type="ECO:0000256" key="3">
    <source>
        <dbReference type="ARBA" id="ARBA00022833"/>
    </source>
</evidence>
<dbReference type="GO" id="GO:0019789">
    <property type="term" value="F:SUMO transferase activity"/>
    <property type="evidence" value="ECO:0007669"/>
    <property type="project" value="InterPro"/>
</dbReference>
<feature type="region of interest" description="Disordered" evidence="10">
    <location>
        <begin position="269"/>
        <end position="314"/>
    </location>
</feature>
<dbReference type="Pfam" id="PF14634">
    <property type="entry name" value="zf-RING_5"/>
    <property type="match status" value="1"/>
</dbReference>
<dbReference type="InterPro" id="IPR001841">
    <property type="entry name" value="Znf_RING"/>
</dbReference>
<organism evidence="12 13">
    <name type="scientific">Lipotes vexillifer</name>
    <name type="common">Yangtze river dolphin</name>
    <dbReference type="NCBI Taxonomy" id="118797"/>
    <lineage>
        <taxon>Eukaryota</taxon>
        <taxon>Metazoa</taxon>
        <taxon>Chordata</taxon>
        <taxon>Craniata</taxon>
        <taxon>Vertebrata</taxon>
        <taxon>Euteleostomi</taxon>
        <taxon>Mammalia</taxon>
        <taxon>Eutheria</taxon>
        <taxon>Laurasiatheria</taxon>
        <taxon>Artiodactyla</taxon>
        <taxon>Whippomorpha</taxon>
        <taxon>Cetacea</taxon>
        <taxon>Odontoceti</taxon>
        <taxon>Lipotidae</taxon>
        <taxon>Lipotes</taxon>
    </lineage>
</organism>
<evidence type="ECO:0000256" key="8">
    <source>
        <dbReference type="ARBA" id="ARBA00083473"/>
    </source>
</evidence>
<dbReference type="STRING" id="118797.A0A340Y868"/>
<protein>
    <recommendedName>
        <fullName evidence="6">Probable E3 SUMO-protein ligase RNF212</fullName>
    </recommendedName>
    <alternativeName>
        <fullName evidence="8">Probable E3 SUMO-protein transferase RNF212</fullName>
    </alternativeName>
    <alternativeName>
        <fullName evidence="7">RING finger protein 212</fullName>
    </alternativeName>
</protein>
<comment type="function">
    <text evidence="5">SUMO E3 ligase that acts as a regulator of crossing-over during meiosis: required to couple chromosome synapsis to the formation of crossover-specific recombination complexes. Localizes to recombination sites and stabilizes meiosis-specific recombination factors, such as MutS-gamma complex proteins (MSH4 and MSH5) and TEX11. May mediate sumoylation of target proteins MSH4 and/or MSH5, leading to enhance their binding to recombination sites. Acts as a limiting factor for crossover designation and/or reinforcement and plays an antagonist role with CCNB1IP1/HEI10 in the regulation of meiotic recombination.</text>
</comment>
<dbReference type="RefSeq" id="XP_007467964.1">
    <property type="nucleotide sequence ID" value="XM_007467902.1"/>
</dbReference>
<keyword evidence="2 9" id="KW-0863">Zinc-finger</keyword>
<evidence type="ECO:0000259" key="11">
    <source>
        <dbReference type="PROSITE" id="PS50089"/>
    </source>
</evidence>
<feature type="compositionally biased region" description="Low complexity" evidence="10">
    <location>
        <begin position="343"/>
        <end position="353"/>
    </location>
</feature>
<dbReference type="FunFam" id="3.30.40.10:FF:000839">
    <property type="entry name" value="Ring finger protein 212"/>
    <property type="match status" value="1"/>
</dbReference>
<feature type="region of interest" description="Disordered" evidence="10">
    <location>
        <begin position="328"/>
        <end position="382"/>
    </location>
</feature>
<dbReference type="GO" id="GO:0016925">
    <property type="term" value="P:protein sumoylation"/>
    <property type="evidence" value="ECO:0007669"/>
    <property type="project" value="TreeGrafter"/>
</dbReference>
<evidence type="ECO:0000256" key="7">
    <source>
        <dbReference type="ARBA" id="ARBA00080634"/>
    </source>
</evidence>
<evidence type="ECO:0000256" key="6">
    <source>
        <dbReference type="ARBA" id="ARBA00074434"/>
    </source>
</evidence>